<organism evidence="4 5">
    <name type="scientific">Fistulifera solaris</name>
    <name type="common">Oleaginous diatom</name>
    <dbReference type="NCBI Taxonomy" id="1519565"/>
    <lineage>
        <taxon>Eukaryota</taxon>
        <taxon>Sar</taxon>
        <taxon>Stramenopiles</taxon>
        <taxon>Ochrophyta</taxon>
        <taxon>Bacillariophyta</taxon>
        <taxon>Bacillariophyceae</taxon>
        <taxon>Bacillariophycidae</taxon>
        <taxon>Naviculales</taxon>
        <taxon>Naviculaceae</taxon>
        <taxon>Fistulifera</taxon>
    </lineage>
</organism>
<evidence type="ECO:0000313" key="4">
    <source>
        <dbReference type="EMBL" id="GAX15791.1"/>
    </source>
</evidence>
<dbReference type="Gene3D" id="3.40.50.300">
    <property type="entry name" value="P-loop containing nucleotide triphosphate hydrolases"/>
    <property type="match status" value="1"/>
</dbReference>
<accession>A0A1Z5JPT7</accession>
<dbReference type="GO" id="GO:0006270">
    <property type="term" value="P:DNA replication initiation"/>
    <property type="evidence" value="ECO:0007669"/>
    <property type="project" value="TreeGrafter"/>
</dbReference>
<feature type="compositionally biased region" description="Basic and acidic residues" evidence="2">
    <location>
        <begin position="178"/>
        <end position="194"/>
    </location>
</feature>
<feature type="compositionally biased region" description="Low complexity" evidence="2">
    <location>
        <begin position="270"/>
        <end position="286"/>
    </location>
</feature>
<dbReference type="GO" id="GO:0016887">
    <property type="term" value="F:ATP hydrolysis activity"/>
    <property type="evidence" value="ECO:0007669"/>
    <property type="project" value="InterPro"/>
</dbReference>
<dbReference type="PANTHER" id="PTHR10763">
    <property type="entry name" value="CELL DIVISION CONTROL PROTEIN 6-RELATED"/>
    <property type="match status" value="1"/>
</dbReference>
<evidence type="ECO:0000259" key="3">
    <source>
        <dbReference type="Pfam" id="PF13401"/>
    </source>
</evidence>
<name>A0A1Z5JPT7_FISSO</name>
<feature type="region of interest" description="Disordered" evidence="2">
    <location>
        <begin position="137"/>
        <end position="356"/>
    </location>
</feature>
<dbReference type="Pfam" id="PF13401">
    <property type="entry name" value="AAA_22"/>
    <property type="match status" value="1"/>
</dbReference>
<evidence type="ECO:0000256" key="1">
    <source>
        <dbReference type="ARBA" id="ARBA00006184"/>
    </source>
</evidence>
<reference evidence="4 5" key="1">
    <citation type="journal article" date="2015" name="Plant Cell">
        <title>Oil accumulation by the oleaginous diatom Fistulifera solaris as revealed by the genome and transcriptome.</title>
        <authorList>
            <person name="Tanaka T."/>
            <person name="Maeda Y."/>
            <person name="Veluchamy A."/>
            <person name="Tanaka M."/>
            <person name="Abida H."/>
            <person name="Marechal E."/>
            <person name="Bowler C."/>
            <person name="Muto M."/>
            <person name="Sunaga Y."/>
            <person name="Tanaka M."/>
            <person name="Yoshino T."/>
            <person name="Taniguchi T."/>
            <person name="Fukuda Y."/>
            <person name="Nemoto M."/>
            <person name="Matsumoto M."/>
            <person name="Wong P.S."/>
            <person name="Aburatani S."/>
            <person name="Fujibuchi W."/>
        </authorList>
    </citation>
    <scope>NUCLEOTIDE SEQUENCE [LARGE SCALE GENOMIC DNA]</scope>
    <source>
        <strain evidence="4 5">JPCC DA0580</strain>
    </source>
</reference>
<comment type="similarity">
    <text evidence="1">Belongs to the CDC6/cdc18 family.</text>
</comment>
<dbReference type="PANTHER" id="PTHR10763:SF26">
    <property type="entry name" value="CELL DIVISION CONTROL PROTEIN 6 HOMOLOG"/>
    <property type="match status" value="1"/>
</dbReference>
<dbReference type="AlphaFoldDB" id="A0A1Z5JPT7"/>
<feature type="compositionally biased region" description="Polar residues" evidence="2">
    <location>
        <begin position="165"/>
        <end position="177"/>
    </location>
</feature>
<dbReference type="GO" id="GO:0033314">
    <property type="term" value="P:mitotic DNA replication checkpoint signaling"/>
    <property type="evidence" value="ECO:0007669"/>
    <property type="project" value="TreeGrafter"/>
</dbReference>
<dbReference type="OrthoDB" id="1926878at2759"/>
<evidence type="ECO:0000256" key="2">
    <source>
        <dbReference type="SAM" id="MobiDB-lite"/>
    </source>
</evidence>
<feature type="domain" description="ORC1/DEAH AAA+ ATPase" evidence="3">
    <location>
        <begin position="701"/>
        <end position="832"/>
    </location>
</feature>
<proteinExistence type="inferred from homology"/>
<gene>
    <name evidence="4" type="ORF">FisN_3Lh234</name>
</gene>
<dbReference type="GO" id="GO:0003688">
    <property type="term" value="F:DNA replication origin binding"/>
    <property type="evidence" value="ECO:0007669"/>
    <property type="project" value="TreeGrafter"/>
</dbReference>
<dbReference type="InterPro" id="IPR027417">
    <property type="entry name" value="P-loop_NTPase"/>
</dbReference>
<feature type="region of interest" description="Disordered" evidence="2">
    <location>
        <begin position="556"/>
        <end position="627"/>
    </location>
</feature>
<dbReference type="GO" id="GO:0005634">
    <property type="term" value="C:nucleus"/>
    <property type="evidence" value="ECO:0007669"/>
    <property type="project" value="TreeGrafter"/>
</dbReference>
<dbReference type="EMBL" id="BDSP01000096">
    <property type="protein sequence ID" value="GAX15791.1"/>
    <property type="molecule type" value="Genomic_DNA"/>
</dbReference>
<comment type="caution">
    <text evidence="4">The sequence shown here is derived from an EMBL/GenBank/DDBJ whole genome shotgun (WGS) entry which is preliminary data.</text>
</comment>
<dbReference type="InParanoid" id="A0A1Z5JPT7"/>
<feature type="compositionally biased region" description="Polar residues" evidence="2">
    <location>
        <begin position="242"/>
        <end position="267"/>
    </location>
</feature>
<sequence>MDVSFLIDHFCFIKLDDGKEYHCLKFDDLEHCDNVLRAAGMMTEDLVGTFFAFSIMYVHDDLKNGLVFLLDDDAPMKVLAVTNEEMTTWRSRGYLSYSEKTKNVLTYLRQHLTSSSYVRSKPPACSEPNQVVAIEGVETTKKRNDATQPASEPILASTSDRKPQTDPNGSQTNSDDTNGSHEAAEAESENRMEVDSDEANTKQCVTEPTLTSEDQPETDRSTFHQTAENDWEGSMDVDSKTTDQPASDASTSKKTAGQPKNGSSNKKNALKPAARKSPSSASIASRTTDDLICCVTEEEGQESQKTSPPNQETSKKAASRSSQSNKKSTSKNDLITPLVRNSTKSSKKDSQESAAEKEDVIWDDPITFSDLKKDFERAGFCFIAKVYALPNKHPSVNKDATLGRDYFTTVSDFRKHLCAFGMDDCKDWDAETRENIHVWVRYHIVDRKGKLPRSVPTKSNLWKTLMQIGFVYRDTSLFGPRYCLPGEGGLEFDSEAACVEHISRYGFPDNCDFSSMTDIEKTRLQMTVAEAVRVNTFEPIDPDWDLNVSTFGKRTSTLKRRHAPGPQEGIHSVTKKLEYSNSAKRTKRQGAAAPLKAPKTPPQTMETSQSSNPPIHIPTTVTLSPEPSFALPEFGGTDKERLRACLDALKLHHSIGLLRFDPDGTSRLRANLARVENFLTGVFKKRSQDFYLPDDEDDTSSSALYVCGEPGVGKTTGVMYCCDKLKEEEAMHGFDIRVIKVTANDLKDSKDLYEAMASALKTTATKKTIISKLKVRQLVGKNKPLFLVLLLDEIDMMLSASDSVHPRRKSESVVKELLEFANNLELNFALIGLANSTGNDKYAKLHQLGKFQEVVTFSPYSAVDLKRILEVRVGHSVIPESVLETIAMKVQSSSGDARKALDIAARAVTACLHRTTDDAVTYGTLVKSVDVIKVFQSFDKNYKQIMEGQPMAGKVVMCIASVFAEKNRTVTLDELYEITNEVLSATGRVDDMLQSEDFNITVSILVDNGLLKIGSALKKRGKKKNNEIDAKASSLVNLEMPVGDICSLLGAEMNIAFFKLIRERAEKRVK</sequence>
<dbReference type="Proteomes" id="UP000198406">
    <property type="component" value="Unassembled WGS sequence"/>
</dbReference>
<feature type="compositionally biased region" description="Polar residues" evidence="2">
    <location>
        <begin position="201"/>
        <end position="213"/>
    </location>
</feature>
<protein>
    <recommendedName>
        <fullName evidence="3">ORC1/DEAH AAA+ ATPase domain-containing protein</fullName>
    </recommendedName>
</protein>
<keyword evidence="5" id="KW-1185">Reference proteome</keyword>
<dbReference type="Gene3D" id="1.10.8.60">
    <property type="match status" value="1"/>
</dbReference>
<feature type="compositionally biased region" description="Basic and acidic residues" evidence="2">
    <location>
        <begin position="346"/>
        <end position="356"/>
    </location>
</feature>
<feature type="compositionally biased region" description="Polar residues" evidence="2">
    <location>
        <begin position="603"/>
        <end position="625"/>
    </location>
</feature>
<dbReference type="SUPFAM" id="SSF52540">
    <property type="entry name" value="P-loop containing nucleoside triphosphate hydrolases"/>
    <property type="match status" value="1"/>
</dbReference>
<dbReference type="InterPro" id="IPR050311">
    <property type="entry name" value="ORC1/CDC6"/>
</dbReference>
<feature type="compositionally biased region" description="Polar residues" evidence="2">
    <location>
        <begin position="303"/>
        <end position="312"/>
    </location>
</feature>
<evidence type="ECO:0000313" key="5">
    <source>
        <dbReference type="Proteomes" id="UP000198406"/>
    </source>
</evidence>
<dbReference type="InterPro" id="IPR049945">
    <property type="entry name" value="AAA_22"/>
</dbReference>